<reference evidence="1 2" key="1">
    <citation type="submission" date="2020-09" db="EMBL/GenBank/DDBJ databases">
        <title>De no assembly of potato wild relative species, Solanum commersonii.</title>
        <authorList>
            <person name="Cho K."/>
        </authorList>
    </citation>
    <scope>NUCLEOTIDE SEQUENCE [LARGE SCALE GENOMIC DNA]</scope>
    <source>
        <strain evidence="1">LZ3.2</strain>
        <tissue evidence="1">Leaf</tissue>
    </source>
</reference>
<proteinExistence type="predicted"/>
<dbReference type="EMBL" id="JACXVP010000012">
    <property type="protein sequence ID" value="KAG5569819.1"/>
    <property type="molecule type" value="Genomic_DNA"/>
</dbReference>
<evidence type="ECO:0000313" key="1">
    <source>
        <dbReference type="EMBL" id="KAG5569819.1"/>
    </source>
</evidence>
<accession>A0A9J5W2T1</accession>
<evidence type="ECO:0000313" key="2">
    <source>
        <dbReference type="Proteomes" id="UP000824120"/>
    </source>
</evidence>
<organism evidence="1 2">
    <name type="scientific">Solanum commersonii</name>
    <name type="common">Commerson's wild potato</name>
    <name type="synonym">Commerson's nightshade</name>
    <dbReference type="NCBI Taxonomy" id="4109"/>
    <lineage>
        <taxon>Eukaryota</taxon>
        <taxon>Viridiplantae</taxon>
        <taxon>Streptophyta</taxon>
        <taxon>Embryophyta</taxon>
        <taxon>Tracheophyta</taxon>
        <taxon>Spermatophyta</taxon>
        <taxon>Magnoliopsida</taxon>
        <taxon>eudicotyledons</taxon>
        <taxon>Gunneridae</taxon>
        <taxon>Pentapetalae</taxon>
        <taxon>asterids</taxon>
        <taxon>lamiids</taxon>
        <taxon>Solanales</taxon>
        <taxon>Solanaceae</taxon>
        <taxon>Solanoideae</taxon>
        <taxon>Solaneae</taxon>
        <taxon>Solanum</taxon>
    </lineage>
</organism>
<comment type="caution">
    <text evidence="1">The sequence shown here is derived from an EMBL/GenBank/DDBJ whole genome shotgun (WGS) entry which is preliminary data.</text>
</comment>
<dbReference type="Proteomes" id="UP000824120">
    <property type="component" value="Chromosome 12"/>
</dbReference>
<sequence length="63" mass="7165">MDILQEDLHLLGAFFHQPDITTILAITGGRLLKHVHSYFYRLLSFGDINNDYKSSSNKLGSEI</sequence>
<dbReference type="AlphaFoldDB" id="A0A9J5W2T1"/>
<gene>
    <name evidence="1" type="ORF">H5410_059585</name>
</gene>
<keyword evidence="2" id="KW-1185">Reference proteome</keyword>
<protein>
    <submittedName>
        <fullName evidence="1">Uncharacterized protein</fullName>
    </submittedName>
</protein>
<name>A0A9J5W2T1_SOLCO</name>